<feature type="transmembrane region" description="Helical" evidence="1">
    <location>
        <begin position="37"/>
        <end position="56"/>
    </location>
</feature>
<feature type="transmembrane region" description="Helical" evidence="1">
    <location>
        <begin position="108"/>
        <end position="131"/>
    </location>
</feature>
<evidence type="ECO:0000313" key="2">
    <source>
        <dbReference type="EMBL" id="MBW2962109.1"/>
    </source>
</evidence>
<keyword evidence="1" id="KW-0472">Membrane</keyword>
<name>A0ABS6W2R8_9FLAO</name>
<accession>A0ABS6W2R8</accession>
<dbReference type="Proteomes" id="UP000719267">
    <property type="component" value="Unassembled WGS sequence"/>
</dbReference>
<sequence>MSFIKKIVRAYQYIYFRFALFQQKQWNGDENLKAFNTGYAISFSSVALIYSLDLLIRRISDFEGFFVNSYRIFGLVIIVFILNVLLFRKDDEILYDKFSQNKESNLSWRIKGFFCLFYIFGPIILLMALLLL</sequence>
<proteinExistence type="predicted"/>
<gene>
    <name evidence="2" type="ORF">KW502_09890</name>
</gene>
<organism evidence="2 3">
    <name type="scientific">Mesonia aestuariivivens</name>
    <dbReference type="NCBI Taxonomy" id="2796128"/>
    <lineage>
        <taxon>Bacteria</taxon>
        <taxon>Pseudomonadati</taxon>
        <taxon>Bacteroidota</taxon>
        <taxon>Flavobacteriia</taxon>
        <taxon>Flavobacteriales</taxon>
        <taxon>Flavobacteriaceae</taxon>
        <taxon>Mesonia</taxon>
    </lineage>
</organism>
<dbReference type="RefSeq" id="WP_219040394.1">
    <property type="nucleotide sequence ID" value="NZ_JAHWDF010000009.1"/>
</dbReference>
<comment type="caution">
    <text evidence="2">The sequence shown here is derived from an EMBL/GenBank/DDBJ whole genome shotgun (WGS) entry which is preliminary data.</text>
</comment>
<keyword evidence="3" id="KW-1185">Reference proteome</keyword>
<keyword evidence="1" id="KW-0812">Transmembrane</keyword>
<feature type="transmembrane region" description="Helical" evidence="1">
    <location>
        <begin position="68"/>
        <end position="88"/>
    </location>
</feature>
<evidence type="ECO:0000313" key="3">
    <source>
        <dbReference type="Proteomes" id="UP000719267"/>
    </source>
</evidence>
<dbReference type="EMBL" id="JAHWDF010000009">
    <property type="protein sequence ID" value="MBW2962109.1"/>
    <property type="molecule type" value="Genomic_DNA"/>
</dbReference>
<reference evidence="2 3" key="1">
    <citation type="submission" date="2021-07" db="EMBL/GenBank/DDBJ databases">
        <title>Mesonia aestuariivivens sp. nov., isolated from a tidal flat.</title>
        <authorList>
            <person name="Kim Y.-O."/>
            <person name="Yoon J.-H."/>
        </authorList>
    </citation>
    <scope>NUCLEOTIDE SEQUENCE [LARGE SCALE GENOMIC DNA]</scope>
    <source>
        <strain evidence="2 3">JHPTF-M18</strain>
    </source>
</reference>
<keyword evidence="1" id="KW-1133">Transmembrane helix</keyword>
<protein>
    <submittedName>
        <fullName evidence="2">Uncharacterized protein</fullName>
    </submittedName>
</protein>
<evidence type="ECO:0000256" key="1">
    <source>
        <dbReference type="SAM" id="Phobius"/>
    </source>
</evidence>